<dbReference type="SMART" id="SM00668">
    <property type="entry name" value="CTLH"/>
    <property type="match status" value="1"/>
</dbReference>
<reference evidence="6" key="1">
    <citation type="submission" date="2017-02" db="UniProtKB">
        <authorList>
            <consortium name="WormBaseParasite"/>
        </authorList>
    </citation>
    <scope>IDENTIFICATION</scope>
</reference>
<dbReference type="AlphaFoldDB" id="A0A0N4U5I9"/>
<dbReference type="InterPro" id="IPR036322">
    <property type="entry name" value="WD40_repeat_dom_sf"/>
</dbReference>
<keyword evidence="1" id="KW-0853">WD repeat</keyword>
<organism evidence="4 6">
    <name type="scientific">Dracunculus medinensis</name>
    <name type="common">Guinea worm</name>
    <dbReference type="NCBI Taxonomy" id="318479"/>
    <lineage>
        <taxon>Eukaryota</taxon>
        <taxon>Metazoa</taxon>
        <taxon>Ecdysozoa</taxon>
        <taxon>Nematoda</taxon>
        <taxon>Chromadorea</taxon>
        <taxon>Rhabditida</taxon>
        <taxon>Spirurina</taxon>
        <taxon>Dracunculoidea</taxon>
        <taxon>Dracunculidae</taxon>
        <taxon>Dracunculus</taxon>
    </lineage>
</organism>
<dbReference type="OrthoDB" id="187712at2759"/>
<dbReference type="EMBL" id="UYYG01001156">
    <property type="protein sequence ID" value="VDN56502.1"/>
    <property type="molecule type" value="Genomic_DNA"/>
</dbReference>
<evidence type="ECO:0000313" key="3">
    <source>
        <dbReference type="EMBL" id="VDN56502.1"/>
    </source>
</evidence>
<dbReference type="Pfam" id="PF00400">
    <property type="entry name" value="WD40"/>
    <property type="match status" value="3"/>
</dbReference>
<gene>
    <name evidence="3" type="ORF">DME_LOCUS6475</name>
</gene>
<dbReference type="Pfam" id="PF12894">
    <property type="entry name" value="ANAPC4_WD40"/>
    <property type="match status" value="1"/>
</dbReference>
<dbReference type="CDD" id="cd00200">
    <property type="entry name" value="WD40"/>
    <property type="match status" value="1"/>
</dbReference>
<dbReference type="Proteomes" id="UP000038040">
    <property type="component" value="Unplaced"/>
</dbReference>
<dbReference type="InterPro" id="IPR057749">
    <property type="entry name" value="WDR47_COR"/>
</dbReference>
<dbReference type="PANTHER" id="PTHR19863">
    <property type="entry name" value="NEMITIN (NEURONAL ENRICHED MAP INTERACTING PROTEIN) HOMOLOG"/>
    <property type="match status" value="1"/>
</dbReference>
<dbReference type="Pfam" id="PF25602">
    <property type="entry name" value="WDR47_COR"/>
    <property type="match status" value="1"/>
</dbReference>
<evidence type="ECO:0000313" key="5">
    <source>
        <dbReference type="Proteomes" id="UP000274756"/>
    </source>
</evidence>
<dbReference type="PROSITE" id="PS50082">
    <property type="entry name" value="WD_REPEATS_2"/>
    <property type="match status" value="5"/>
</dbReference>
<reference evidence="3 5" key="2">
    <citation type="submission" date="2018-11" db="EMBL/GenBank/DDBJ databases">
        <authorList>
            <consortium name="Pathogen Informatics"/>
        </authorList>
    </citation>
    <scope>NUCLEOTIDE SEQUENCE [LARGE SCALE GENOMIC DNA]</scope>
</reference>
<protein>
    <submittedName>
        <fullName evidence="6">CTLH domain-containing protein</fullName>
    </submittedName>
</protein>
<feature type="repeat" description="WD" evidence="1">
    <location>
        <begin position="810"/>
        <end position="844"/>
    </location>
</feature>
<evidence type="ECO:0000259" key="2">
    <source>
        <dbReference type="PROSITE" id="PS50897"/>
    </source>
</evidence>
<dbReference type="WBParaSite" id="DME_0000211501-mRNA-1">
    <property type="protein sequence ID" value="DME_0000211501-mRNA-1"/>
    <property type="gene ID" value="DME_0000211501"/>
</dbReference>
<name>A0A0N4U5I9_DRAME</name>
<dbReference type="Gene3D" id="2.130.10.10">
    <property type="entry name" value="YVTN repeat-like/Quinoprotein amine dehydrogenase"/>
    <property type="match status" value="2"/>
</dbReference>
<dbReference type="Proteomes" id="UP000274756">
    <property type="component" value="Unassembled WGS sequence"/>
</dbReference>
<accession>A0A0N4U5I9</accession>
<evidence type="ECO:0000313" key="6">
    <source>
        <dbReference type="WBParaSite" id="DME_0000211501-mRNA-1"/>
    </source>
</evidence>
<sequence>MPVIVQLSISECDVIKTILEFLEMRGLHIAQLSLERETGITNRNCSDDLLFLRQLILDGQWDNALDFVDPLRDLPDFDLRMFRYHITKYKYFELLCIKQEPGPMHDNDFTVEEIVECLKDLEHICPTPEDFRSLCALLTLPKLSDHTDFKNWNPSSARVECFHKIEPMVAPLLPATKKSSDGIMPYSANDRLMQLIVKGCFYEGCVDYCQAQALGDKDGLEKGVLSSTVLTIRPHLSNADLSLVSWLEAVGREQFILPFQQKTLDMKLEQMKKPKLEAQWTVEILNTPIKPGGIFPHALVPNNKLKCAEKTSRSMIIPSISYKTDHPMSYSTMPMIGFSIQQSEEQEQSTMAQSHIIDAMFETSEQTRSSRPNAIRISRNSMSSSTLQPLYKSNMGQSNAIAMPQNMIPSLLPVAPPVSTTIDFSYRRQLDEMARRGERICSLPPVPEITTPNENHLSSDATPCVNAMTTSRLLTEFSHRMQRGSANLNERIEMGMATSLMQMQNACASYNDTTIAPTAIDSKQFIAPPMKIINPMIREWKFINFIYLQYTATPVVMYNTSQANSEKPVDHSPIRRSASLQTRPVTISTKVSHESSSANSLNVQFVPICRYEDSQAIRAVAFHPSGRFFALGTNSKQLLVCKYPDLRNFKAEMPPQNVDIILSRPKQHRGSVYCLGFNPTGELLATGSNDKSFRLMAFNTEHCKIGAEMEINIHDGTIRDLVFVDDSINRNTVLISGGAGNCRIHITDCSSGHLLNSYHGHTAPILGLYAWGNGCFASCSQDKTIRIWDLRSPQSINVIAASSKVANAPVTSVCVDPSGKLLVSGHEDASVMLYDIHGNRIVQIFRPHADEVRTVRFSNAAYYLLSGSYDKRVVITDMRGDLMAPLMYLPIAEHKDKVIQCRWHPHDFSFLSTSADRTAILWSLPPPSLNE</sequence>
<dbReference type="SUPFAM" id="SSF50978">
    <property type="entry name" value="WD40 repeat-like"/>
    <property type="match status" value="1"/>
</dbReference>
<dbReference type="SMART" id="SM00320">
    <property type="entry name" value="WD40"/>
    <property type="match status" value="7"/>
</dbReference>
<feature type="repeat" description="WD" evidence="1">
    <location>
        <begin position="776"/>
        <end position="798"/>
    </location>
</feature>
<feature type="repeat" description="WD" evidence="1">
    <location>
        <begin position="891"/>
        <end position="924"/>
    </location>
</feature>
<dbReference type="PROSITE" id="PS50897">
    <property type="entry name" value="CTLH"/>
    <property type="match status" value="1"/>
</dbReference>
<dbReference type="PROSITE" id="PS50294">
    <property type="entry name" value="WD_REPEATS_REGION"/>
    <property type="match status" value="1"/>
</dbReference>
<feature type="domain" description="CTLH" evidence="2">
    <location>
        <begin position="47"/>
        <end position="102"/>
    </location>
</feature>
<dbReference type="InterPro" id="IPR040067">
    <property type="entry name" value="WDR47"/>
</dbReference>
<evidence type="ECO:0000313" key="4">
    <source>
        <dbReference type="Proteomes" id="UP000038040"/>
    </source>
</evidence>
<evidence type="ECO:0000256" key="1">
    <source>
        <dbReference type="PROSITE-ProRule" id="PRU00221"/>
    </source>
</evidence>
<feature type="repeat" description="WD" evidence="1">
    <location>
        <begin position="845"/>
        <end position="879"/>
    </location>
</feature>
<dbReference type="InterPro" id="IPR024977">
    <property type="entry name" value="Apc4-like_WD40_dom"/>
</dbReference>
<dbReference type="InterPro" id="IPR001680">
    <property type="entry name" value="WD40_rpt"/>
</dbReference>
<feature type="repeat" description="WD" evidence="1">
    <location>
        <begin position="665"/>
        <end position="695"/>
    </location>
</feature>
<dbReference type="InterPro" id="IPR006595">
    <property type="entry name" value="CTLH_C"/>
</dbReference>
<proteinExistence type="predicted"/>
<dbReference type="InterPro" id="IPR015943">
    <property type="entry name" value="WD40/YVTN_repeat-like_dom_sf"/>
</dbReference>
<dbReference type="STRING" id="318479.A0A0N4U5I9"/>
<keyword evidence="5" id="KW-1185">Reference proteome</keyword>
<dbReference type="PANTHER" id="PTHR19863:SF5">
    <property type="entry name" value="WD REPEAT-CONTAINING PROTEIN 47"/>
    <property type="match status" value="1"/>
</dbReference>